<dbReference type="EMBL" id="REFS01000002">
    <property type="protein sequence ID" value="RMB23919.1"/>
    <property type="molecule type" value="Genomic_DNA"/>
</dbReference>
<evidence type="ECO:0000259" key="2">
    <source>
        <dbReference type="Pfam" id="PF25213"/>
    </source>
</evidence>
<comment type="caution">
    <text evidence="3">The sequence shown here is derived from an EMBL/GenBank/DDBJ whole genome shotgun (WGS) entry which is preliminary data.</text>
</comment>
<evidence type="ECO:0000313" key="3">
    <source>
        <dbReference type="EMBL" id="RMB23919.1"/>
    </source>
</evidence>
<dbReference type="Proteomes" id="UP000277326">
    <property type="component" value="Unassembled WGS sequence"/>
</dbReference>
<dbReference type="InterPro" id="IPR036390">
    <property type="entry name" value="WH_DNA-bd_sf"/>
</dbReference>
<dbReference type="Pfam" id="PF25213">
    <property type="entry name" value="HVO_A0261_N"/>
    <property type="match status" value="1"/>
</dbReference>
<dbReference type="SUPFAM" id="SSF46785">
    <property type="entry name" value="Winged helix' DNA-binding domain"/>
    <property type="match status" value="1"/>
</dbReference>
<dbReference type="InterPro" id="IPR036388">
    <property type="entry name" value="WH-like_DNA-bd_sf"/>
</dbReference>
<dbReference type="InterPro" id="IPR013561">
    <property type="entry name" value="FilR1_middle_dom"/>
</dbReference>
<feature type="domain" description="Methanogenesis regulatory protein FilR1 middle" evidence="1">
    <location>
        <begin position="139"/>
        <end position="268"/>
    </location>
</feature>
<dbReference type="Pfam" id="PF08350">
    <property type="entry name" value="FilR1_middle"/>
    <property type="match status" value="1"/>
</dbReference>
<evidence type="ECO:0000313" key="4">
    <source>
        <dbReference type="Proteomes" id="UP000277326"/>
    </source>
</evidence>
<gene>
    <name evidence="3" type="ORF">ATH50_1149</name>
</gene>
<reference evidence="3 4" key="1">
    <citation type="journal article" date="2015" name="Stand. Genomic Sci.">
        <title>Genomic Encyclopedia of Bacterial and Archaeal Type Strains, Phase III: the genomes of soil and plant-associated and newly described type strains.</title>
        <authorList>
            <person name="Whitman W.B."/>
            <person name="Woyke T."/>
            <person name="Klenk H.P."/>
            <person name="Zhou Y."/>
            <person name="Lilburn T.G."/>
            <person name="Beck B.J."/>
            <person name="De Vos P."/>
            <person name="Vandamme P."/>
            <person name="Eisen J.A."/>
            <person name="Garrity G."/>
            <person name="Hugenholtz P."/>
            <person name="Kyrpides N.C."/>
        </authorList>
    </citation>
    <scope>NUCLEOTIDE SEQUENCE [LARGE SCALE GENOMIC DNA]</scope>
    <source>
        <strain evidence="3 4">CGMCC 1.10124</strain>
    </source>
</reference>
<organism evidence="3 4">
    <name type="scientific">Haloplanus aerogenes</name>
    <dbReference type="NCBI Taxonomy" id="660522"/>
    <lineage>
        <taxon>Archaea</taxon>
        <taxon>Methanobacteriati</taxon>
        <taxon>Methanobacteriota</taxon>
        <taxon>Stenosarchaea group</taxon>
        <taxon>Halobacteria</taxon>
        <taxon>Halobacteriales</taxon>
        <taxon>Haloferacaceae</taxon>
        <taxon>Haloplanus</taxon>
    </lineage>
</organism>
<dbReference type="AlphaFoldDB" id="A0A3M0DVZ4"/>
<dbReference type="Gene3D" id="1.10.10.10">
    <property type="entry name" value="Winged helix-like DNA-binding domain superfamily/Winged helix DNA-binding domain"/>
    <property type="match status" value="1"/>
</dbReference>
<name>A0A3M0DVZ4_9EURY</name>
<evidence type="ECO:0000259" key="1">
    <source>
        <dbReference type="Pfam" id="PF08350"/>
    </source>
</evidence>
<feature type="domain" description="HVO-A0261-like N-terminal" evidence="2">
    <location>
        <begin position="23"/>
        <end position="105"/>
    </location>
</feature>
<proteinExistence type="predicted"/>
<dbReference type="InterPro" id="IPR057527">
    <property type="entry name" value="HVO_A0261-like_N"/>
</dbReference>
<sequence length="276" mass="30569">MVNHAWVLTPSPFRIYEGMPDTALEYLAGSSVRPATLAAFREHGRLSLRNLDDRVSASRRTLKRTLTTMESRGWIRRVDGVYEFTALGDAIFDAYETFRDRERLAERVRPFLEHTPAEAFDLDIDALADANVVAPDDDPTAPVDRLMELRAEAARLREYAPFLLIDSVRQLAARVDNGQSAPDVTLVLETGRPGGTTPEYRERFETLASAPSVDICRYPDGVPFAFGVADGHAFIGAADLDGMPCALLEGDSPELVAWVERTLDDYLDAAKPLTPE</sequence>
<accession>A0A3M0DVZ4</accession>
<protein>
    <submittedName>
        <fullName evidence="3">Putative transcriptional regulator</fullName>
    </submittedName>
</protein>